<protein>
    <submittedName>
        <fullName evidence="1">Uncharacterized protein</fullName>
    </submittedName>
</protein>
<dbReference type="Proteomes" id="UP001596915">
    <property type="component" value="Unassembled WGS sequence"/>
</dbReference>
<proteinExistence type="predicted"/>
<organism evidence="1 2">
    <name type="scientific">Streptomyces sanglieri</name>
    <dbReference type="NCBI Taxonomy" id="193460"/>
    <lineage>
        <taxon>Bacteria</taxon>
        <taxon>Bacillati</taxon>
        <taxon>Actinomycetota</taxon>
        <taxon>Actinomycetes</taxon>
        <taxon>Kitasatosporales</taxon>
        <taxon>Streptomycetaceae</taxon>
        <taxon>Streptomyces</taxon>
    </lineage>
</organism>
<gene>
    <name evidence="1" type="ORF">ACFQ2K_08560</name>
</gene>
<evidence type="ECO:0000313" key="2">
    <source>
        <dbReference type="Proteomes" id="UP001596915"/>
    </source>
</evidence>
<evidence type="ECO:0000313" key="1">
    <source>
        <dbReference type="EMBL" id="MFD0622869.1"/>
    </source>
</evidence>
<reference evidence="2" key="1">
    <citation type="journal article" date="2019" name="Int. J. Syst. Evol. Microbiol.">
        <title>The Global Catalogue of Microorganisms (GCM) 10K type strain sequencing project: providing services to taxonomists for standard genome sequencing and annotation.</title>
        <authorList>
            <consortium name="The Broad Institute Genomics Platform"/>
            <consortium name="The Broad Institute Genome Sequencing Center for Infectious Disease"/>
            <person name="Wu L."/>
            <person name="Ma J."/>
        </authorList>
    </citation>
    <scope>NUCLEOTIDE SEQUENCE [LARGE SCALE GENOMIC DNA]</scope>
    <source>
        <strain evidence="2">JCM 12607</strain>
    </source>
</reference>
<keyword evidence="2" id="KW-1185">Reference proteome</keyword>
<dbReference type="EMBL" id="JBHTGL010000008">
    <property type="protein sequence ID" value="MFD0622869.1"/>
    <property type="molecule type" value="Genomic_DNA"/>
</dbReference>
<comment type="caution">
    <text evidence="1">The sequence shown here is derived from an EMBL/GenBank/DDBJ whole genome shotgun (WGS) entry which is preliminary data.</text>
</comment>
<sequence>MLPLSINRGLGVCDVRLAAEVMDELPSTEARTAVQALLADAAGHPGRWPAPGGAEIAHTFGTWCWISYVAYADGLEVRDIGWAL</sequence>
<accession>A0ABW2WN82</accession>
<name>A0ABW2WN82_9ACTN</name>